<sequence>MWLRFEVREKRKAAMLNRQPLEIEGLSTDNDDNPIKIKVNDQIISENDIAQLSTMLMKSFLSRSNWMIKA</sequence>
<evidence type="ECO:0000313" key="2">
    <source>
        <dbReference type="Proteomes" id="UP000271889"/>
    </source>
</evidence>
<gene>
    <name evidence="1" type="ORF">CGOC_LOCUS11435</name>
</gene>
<keyword evidence="2" id="KW-1185">Reference proteome</keyword>
<proteinExistence type="predicted"/>
<dbReference type="Proteomes" id="UP000271889">
    <property type="component" value="Unassembled WGS sequence"/>
</dbReference>
<evidence type="ECO:0000313" key="1">
    <source>
        <dbReference type="EMBL" id="VDN30046.1"/>
    </source>
</evidence>
<protein>
    <submittedName>
        <fullName evidence="1">Uncharacterized protein</fullName>
    </submittedName>
</protein>
<organism evidence="1 2">
    <name type="scientific">Cylicostephanus goldi</name>
    <name type="common">Nematode worm</name>
    <dbReference type="NCBI Taxonomy" id="71465"/>
    <lineage>
        <taxon>Eukaryota</taxon>
        <taxon>Metazoa</taxon>
        <taxon>Ecdysozoa</taxon>
        <taxon>Nematoda</taxon>
        <taxon>Chromadorea</taxon>
        <taxon>Rhabditida</taxon>
        <taxon>Rhabditina</taxon>
        <taxon>Rhabditomorpha</taxon>
        <taxon>Strongyloidea</taxon>
        <taxon>Strongylidae</taxon>
        <taxon>Cylicostephanus</taxon>
    </lineage>
</organism>
<name>A0A3P7QGT6_CYLGO</name>
<dbReference type="AlphaFoldDB" id="A0A3P7QGT6"/>
<dbReference type="OrthoDB" id="5915751at2759"/>
<accession>A0A3P7QGT6</accession>
<reference evidence="1 2" key="1">
    <citation type="submission" date="2018-11" db="EMBL/GenBank/DDBJ databases">
        <authorList>
            <consortium name="Pathogen Informatics"/>
        </authorList>
    </citation>
    <scope>NUCLEOTIDE SEQUENCE [LARGE SCALE GENOMIC DNA]</scope>
</reference>
<dbReference type="EMBL" id="UYRV01116386">
    <property type="protein sequence ID" value="VDN30046.1"/>
    <property type="molecule type" value="Genomic_DNA"/>
</dbReference>